<dbReference type="AlphaFoldDB" id="U5QGR8"/>
<reference evidence="1 2" key="1">
    <citation type="journal article" date="2013" name="PLoS ONE">
        <title>Cultivation and Complete Genome Sequencing of Gloeobacter kilaueensis sp. nov., from a Lava Cave in Kilauea Caldera, Hawai'i.</title>
        <authorList>
            <person name="Saw J.H."/>
            <person name="Schatz M."/>
            <person name="Brown M.V."/>
            <person name="Kunkel D.D."/>
            <person name="Foster J.S."/>
            <person name="Shick H."/>
            <person name="Christensen S."/>
            <person name="Hou S."/>
            <person name="Wan X."/>
            <person name="Donachie S.P."/>
        </authorList>
    </citation>
    <scope>NUCLEOTIDE SEQUENCE [LARGE SCALE GENOMIC DNA]</scope>
    <source>
        <strain evidence="2">JS</strain>
    </source>
</reference>
<dbReference type="EMBL" id="CP003587">
    <property type="protein sequence ID" value="AGY58088.1"/>
    <property type="molecule type" value="Genomic_DNA"/>
</dbReference>
<dbReference type="Proteomes" id="UP000017396">
    <property type="component" value="Chromosome"/>
</dbReference>
<protein>
    <submittedName>
        <fullName evidence="1">Uncharacterized protein</fullName>
    </submittedName>
</protein>
<dbReference type="Gene3D" id="2.30.30.400">
    <property type="entry name" value="Rof-like"/>
    <property type="match status" value="1"/>
</dbReference>
<proteinExistence type="predicted"/>
<dbReference type="KEGG" id="glj:GKIL_1842"/>
<dbReference type="InterPro" id="IPR038626">
    <property type="entry name" value="Rof-like_sf"/>
</dbReference>
<dbReference type="SUPFAM" id="SSF101744">
    <property type="entry name" value="Rof/RNase P subunit-like"/>
    <property type="match status" value="1"/>
</dbReference>
<dbReference type="InterPro" id="IPR023534">
    <property type="entry name" value="Rof/RNase_P-like"/>
</dbReference>
<evidence type="ECO:0000313" key="1">
    <source>
        <dbReference type="EMBL" id="AGY58088.1"/>
    </source>
</evidence>
<accession>U5QGR8</accession>
<dbReference type="HOGENOM" id="CLU_2422778_0_0_3"/>
<organism evidence="1 2">
    <name type="scientific">Gloeobacter kilaueensis (strain ATCC BAA-2537 / CCAP 1431/1 / ULC 316 / JS1)</name>
    <dbReference type="NCBI Taxonomy" id="1183438"/>
    <lineage>
        <taxon>Bacteria</taxon>
        <taxon>Bacillati</taxon>
        <taxon>Cyanobacteriota</taxon>
        <taxon>Cyanophyceae</taxon>
        <taxon>Gloeobacterales</taxon>
        <taxon>Gloeobacteraceae</taxon>
        <taxon>Gloeobacter</taxon>
    </lineage>
</organism>
<dbReference type="RefSeq" id="WP_023173213.1">
    <property type="nucleotide sequence ID" value="NC_022600.1"/>
</dbReference>
<keyword evidence="2" id="KW-1185">Reference proteome</keyword>
<evidence type="ECO:0000313" key="2">
    <source>
        <dbReference type="Proteomes" id="UP000017396"/>
    </source>
</evidence>
<dbReference type="OrthoDB" id="5786494at2"/>
<gene>
    <name evidence="1" type="ORF">GKIL_1842</name>
</gene>
<sequence length="91" mass="10523">MSEKMHADRIEGAGEPYPDQLSRCDELDVLESAITLHQKLRLQLKDFHEQIVVEPVDLVTHDGTEFLHYKMGDRQETLDVNRIHAVEVVQD</sequence>
<name>U5QGR8_GLOK1</name>